<dbReference type="InterPro" id="IPR013780">
    <property type="entry name" value="Glyco_hydro_b"/>
</dbReference>
<dbReference type="AlphaFoldDB" id="A0A644XT51"/>
<dbReference type="EMBL" id="VSSQ01003079">
    <property type="protein sequence ID" value="MPM18931.1"/>
    <property type="molecule type" value="Genomic_DNA"/>
</dbReference>
<dbReference type="Gene3D" id="2.60.40.1180">
    <property type="entry name" value="Golgi alpha-mannosidase II"/>
    <property type="match status" value="1"/>
</dbReference>
<accession>A0A644XT51</accession>
<proteinExistence type="predicted"/>
<reference evidence="1" key="1">
    <citation type="submission" date="2019-08" db="EMBL/GenBank/DDBJ databases">
        <authorList>
            <person name="Kucharzyk K."/>
            <person name="Murdoch R.W."/>
            <person name="Higgins S."/>
            <person name="Loffler F."/>
        </authorList>
    </citation>
    <scope>NUCLEOTIDE SEQUENCE</scope>
</reference>
<organism evidence="1">
    <name type="scientific">bioreactor metagenome</name>
    <dbReference type="NCBI Taxonomy" id="1076179"/>
    <lineage>
        <taxon>unclassified sequences</taxon>
        <taxon>metagenomes</taxon>
        <taxon>ecological metagenomes</taxon>
    </lineage>
</organism>
<comment type="caution">
    <text evidence="1">The sequence shown here is derived from an EMBL/GenBank/DDBJ whole genome shotgun (WGS) entry which is preliminary data.</text>
</comment>
<name>A0A644XT51_9ZZZZ</name>
<evidence type="ECO:0000313" key="1">
    <source>
        <dbReference type="EMBL" id="MPM18931.1"/>
    </source>
</evidence>
<gene>
    <name evidence="1" type="ORF">SDC9_65349</name>
</gene>
<protein>
    <submittedName>
        <fullName evidence="1">Uncharacterized protein</fullName>
    </submittedName>
</protein>
<sequence length="110" mass="12121">MIPTAPGLTHLQSGVFEKVELLVHPCKTTGKEIHSSYFEDDGSSELAGKQYNLWEFQVTDQSLVITKKVGAIKKQRVFTIRVPEGYTVSQSSFDPDSLKEGECMVVAISG</sequence>